<name>A0A3S9HM26_9BURK</name>
<dbReference type="InterPro" id="IPR013424">
    <property type="entry name" value="Ice-binding_C"/>
</dbReference>
<dbReference type="OrthoDB" id="257950at2"/>
<keyword evidence="1" id="KW-0732">Signal</keyword>
<keyword evidence="4" id="KW-1185">Reference proteome</keyword>
<reference evidence="3 4" key="1">
    <citation type="journal article" date="2011" name="Int. J. Syst. Evol. Microbiol.">
        <title>Description of Undibacterium oligocarboniphilum sp. nov., isolated from purified water, and Undibacterium pigrum strain CCUG 49012 as the type strain of Undibacterium parvum sp. nov., and emended descriptions of the genus Undibacterium and the species Undibacterium pigrum.</title>
        <authorList>
            <person name="Eder W."/>
            <person name="Wanner G."/>
            <person name="Ludwig W."/>
            <person name="Busse H.J."/>
            <person name="Ziemke-Kageler F."/>
            <person name="Lang E."/>
        </authorList>
    </citation>
    <scope>NUCLEOTIDE SEQUENCE [LARGE SCALE GENOMIC DNA]</scope>
    <source>
        <strain evidence="3 4">DSM 23061</strain>
    </source>
</reference>
<evidence type="ECO:0000259" key="2">
    <source>
        <dbReference type="Pfam" id="PF07589"/>
    </source>
</evidence>
<sequence length="218" mass="22513">MKRHLSAIAITLVLGAWSQFSQAAVINFEDIATSAGNTVFDTSPDASGGFLFTSPSNHIHRVNQSGSFGDSGSTNLMIHDNGGANAGNGLTMTKIGGGTFGMSSAWLSEGFSNFGAKQVHIVGSLFGGGSVVLDFTLDGIFDGAGGLNDFQTVNFDGSWNNLTSVAFNGIGGTANEHAWSIDNINVGEAATTVPEPSTLALMALAMAGLGFMRRRKQA</sequence>
<dbReference type="KEGG" id="upv:EJN92_14905"/>
<accession>A0A3S9HM26</accession>
<feature type="domain" description="Ice-binding protein C-terminal" evidence="2">
    <location>
        <begin position="192"/>
        <end position="214"/>
    </location>
</feature>
<dbReference type="Proteomes" id="UP000275663">
    <property type="component" value="Chromosome"/>
</dbReference>
<dbReference type="RefSeq" id="WP_126128548.1">
    <property type="nucleotide sequence ID" value="NZ_CP034464.1"/>
</dbReference>
<dbReference type="EMBL" id="CP034464">
    <property type="protein sequence ID" value="AZP13172.1"/>
    <property type="molecule type" value="Genomic_DNA"/>
</dbReference>
<feature type="signal peptide" evidence="1">
    <location>
        <begin position="1"/>
        <end position="23"/>
    </location>
</feature>
<gene>
    <name evidence="3" type="ORF">EJN92_14905</name>
</gene>
<dbReference type="NCBIfam" id="TIGR02595">
    <property type="entry name" value="PEP_CTERM"/>
    <property type="match status" value="1"/>
</dbReference>
<feature type="chain" id="PRO_5018974408" evidence="1">
    <location>
        <begin position="24"/>
        <end position="218"/>
    </location>
</feature>
<dbReference type="AlphaFoldDB" id="A0A3S9HM26"/>
<evidence type="ECO:0000313" key="3">
    <source>
        <dbReference type="EMBL" id="AZP13172.1"/>
    </source>
</evidence>
<evidence type="ECO:0000313" key="4">
    <source>
        <dbReference type="Proteomes" id="UP000275663"/>
    </source>
</evidence>
<protein>
    <submittedName>
        <fullName evidence="3">PEP-CTERM sorting domain-containing protein</fullName>
    </submittedName>
</protein>
<proteinExistence type="predicted"/>
<dbReference type="Pfam" id="PF07589">
    <property type="entry name" value="PEP-CTERM"/>
    <property type="match status" value="1"/>
</dbReference>
<organism evidence="3 4">
    <name type="scientific">Undibacterium parvum</name>
    <dbReference type="NCBI Taxonomy" id="401471"/>
    <lineage>
        <taxon>Bacteria</taxon>
        <taxon>Pseudomonadati</taxon>
        <taxon>Pseudomonadota</taxon>
        <taxon>Betaproteobacteria</taxon>
        <taxon>Burkholderiales</taxon>
        <taxon>Oxalobacteraceae</taxon>
        <taxon>Undibacterium</taxon>
    </lineage>
</organism>
<evidence type="ECO:0000256" key="1">
    <source>
        <dbReference type="SAM" id="SignalP"/>
    </source>
</evidence>